<keyword evidence="7" id="KW-1185">Reference proteome</keyword>
<evidence type="ECO:0000256" key="2">
    <source>
        <dbReference type="ARBA" id="ARBA00022448"/>
    </source>
</evidence>
<proteinExistence type="inferred from homology"/>
<dbReference type="InterPro" id="IPR003593">
    <property type="entry name" value="AAA+_ATPase"/>
</dbReference>
<feature type="domain" description="ABC transporter" evidence="5">
    <location>
        <begin position="12"/>
        <end position="237"/>
    </location>
</feature>
<dbReference type="InterPro" id="IPR003439">
    <property type="entry name" value="ABC_transporter-like_ATP-bd"/>
</dbReference>
<dbReference type="InterPro" id="IPR017911">
    <property type="entry name" value="MacB-like_ATP-bd"/>
</dbReference>
<dbReference type="GO" id="GO:0005524">
    <property type="term" value="F:ATP binding"/>
    <property type="evidence" value="ECO:0007669"/>
    <property type="project" value="UniProtKB-KW"/>
</dbReference>
<accession>A0ABW3J6D1</accession>
<evidence type="ECO:0000256" key="4">
    <source>
        <dbReference type="ARBA" id="ARBA00022840"/>
    </source>
</evidence>
<comment type="caution">
    <text evidence="6">The sequence shown here is derived from an EMBL/GenBank/DDBJ whole genome shotgun (WGS) entry which is preliminary data.</text>
</comment>
<dbReference type="SUPFAM" id="SSF52540">
    <property type="entry name" value="P-loop containing nucleoside triphosphate hydrolases"/>
    <property type="match status" value="1"/>
</dbReference>
<organism evidence="6 7">
    <name type="scientific">Methyloligella solikamskensis</name>
    <dbReference type="NCBI Taxonomy" id="1177756"/>
    <lineage>
        <taxon>Bacteria</taxon>
        <taxon>Pseudomonadati</taxon>
        <taxon>Pseudomonadota</taxon>
        <taxon>Alphaproteobacteria</taxon>
        <taxon>Hyphomicrobiales</taxon>
        <taxon>Hyphomicrobiaceae</taxon>
        <taxon>Methyloligella</taxon>
    </lineage>
</organism>
<dbReference type="PANTHER" id="PTHR24220">
    <property type="entry name" value="IMPORT ATP-BINDING PROTEIN"/>
    <property type="match status" value="1"/>
</dbReference>
<reference evidence="7" key="1">
    <citation type="journal article" date="2019" name="Int. J. Syst. Evol. Microbiol.">
        <title>The Global Catalogue of Microorganisms (GCM) 10K type strain sequencing project: providing services to taxonomists for standard genome sequencing and annotation.</title>
        <authorList>
            <consortium name="The Broad Institute Genomics Platform"/>
            <consortium name="The Broad Institute Genome Sequencing Center for Infectious Disease"/>
            <person name="Wu L."/>
            <person name="Ma J."/>
        </authorList>
    </citation>
    <scope>NUCLEOTIDE SEQUENCE [LARGE SCALE GENOMIC DNA]</scope>
    <source>
        <strain evidence="7">CCUG 61697</strain>
    </source>
</reference>
<keyword evidence="4 6" id="KW-0067">ATP-binding</keyword>
<dbReference type="RefSeq" id="WP_379085238.1">
    <property type="nucleotide sequence ID" value="NZ_JBHTJO010000001.1"/>
</dbReference>
<dbReference type="CDD" id="cd03255">
    <property type="entry name" value="ABC_MJ0796_LolCDE_FtsE"/>
    <property type="match status" value="1"/>
</dbReference>
<dbReference type="InterPro" id="IPR017871">
    <property type="entry name" value="ABC_transporter-like_CS"/>
</dbReference>
<dbReference type="PROSITE" id="PS50893">
    <property type="entry name" value="ABC_TRANSPORTER_2"/>
    <property type="match status" value="1"/>
</dbReference>
<dbReference type="Proteomes" id="UP001597102">
    <property type="component" value="Unassembled WGS sequence"/>
</dbReference>
<protein>
    <submittedName>
        <fullName evidence="6">ABC transporter ATP-binding protein</fullName>
    </submittedName>
</protein>
<evidence type="ECO:0000259" key="5">
    <source>
        <dbReference type="PROSITE" id="PS50893"/>
    </source>
</evidence>
<keyword evidence="2" id="KW-0813">Transport</keyword>
<comment type="similarity">
    <text evidence="1">Belongs to the ABC transporter superfamily.</text>
</comment>
<evidence type="ECO:0000256" key="3">
    <source>
        <dbReference type="ARBA" id="ARBA00022741"/>
    </source>
</evidence>
<name>A0ABW3J6D1_9HYPH</name>
<dbReference type="Pfam" id="PF00005">
    <property type="entry name" value="ABC_tran"/>
    <property type="match status" value="1"/>
</dbReference>
<keyword evidence="3" id="KW-0547">Nucleotide-binding</keyword>
<gene>
    <name evidence="6" type="ORF">ACFQ2F_02540</name>
</gene>
<evidence type="ECO:0000313" key="7">
    <source>
        <dbReference type="Proteomes" id="UP001597102"/>
    </source>
</evidence>
<evidence type="ECO:0000256" key="1">
    <source>
        <dbReference type="ARBA" id="ARBA00005417"/>
    </source>
</evidence>
<dbReference type="InterPro" id="IPR027417">
    <property type="entry name" value="P-loop_NTPase"/>
</dbReference>
<evidence type="ECO:0000313" key="6">
    <source>
        <dbReference type="EMBL" id="MFD0985972.1"/>
    </source>
</evidence>
<sequence>MENTYKSPTPAIALEDVHVTLPSRAGPVDILRGIDFSVADGETVAIVGPSGAGKSTLLMVMAGLERVTKGKVSIAGTDLSPLNEDGLARLRATHIGIVFQAFHLVPTMTALENVALPLEFLDRDDAFSVAREALKEVGLSRRESHFPAQLSGGEKQRVAIARALSPGPSLILADEPTGNLDLKTGQQVMDLLFALKERTGATLLLITHDRSLAERCGRMVTLADGQIAAEDEEQATAS</sequence>
<dbReference type="PROSITE" id="PS00211">
    <property type="entry name" value="ABC_TRANSPORTER_1"/>
    <property type="match status" value="1"/>
</dbReference>
<dbReference type="EMBL" id="JBHTJO010000001">
    <property type="protein sequence ID" value="MFD0985972.1"/>
    <property type="molecule type" value="Genomic_DNA"/>
</dbReference>
<dbReference type="SMART" id="SM00382">
    <property type="entry name" value="AAA"/>
    <property type="match status" value="1"/>
</dbReference>
<dbReference type="InterPro" id="IPR015854">
    <property type="entry name" value="ABC_transpr_LolD-like"/>
</dbReference>
<dbReference type="Gene3D" id="3.40.50.300">
    <property type="entry name" value="P-loop containing nucleotide triphosphate hydrolases"/>
    <property type="match status" value="1"/>
</dbReference>